<dbReference type="InterPro" id="IPR027417">
    <property type="entry name" value="P-loop_NTPase"/>
</dbReference>
<dbReference type="GeneID" id="59148995"/>
<dbReference type="Pfam" id="PF08423">
    <property type="entry name" value="Rad51"/>
    <property type="match status" value="1"/>
</dbReference>
<dbReference type="GO" id="GO:0140664">
    <property type="term" value="F:ATP-dependent DNA damage sensor activity"/>
    <property type="evidence" value="ECO:0007669"/>
    <property type="project" value="InterPro"/>
</dbReference>
<name>A0A7L9FIQ2_9CREN</name>
<dbReference type="GO" id="GO:0003677">
    <property type="term" value="F:DNA binding"/>
    <property type="evidence" value="ECO:0007669"/>
    <property type="project" value="UniProtKB-KW"/>
</dbReference>
<reference evidence="5 6" key="1">
    <citation type="submission" date="2020-10" db="EMBL/GenBank/DDBJ databases">
        <title>Thermofilum lucidum 3507LT sp. nov. a novel member of Thermofilaceae family isolated from Chile hot spring, and proposal of description order Thermofilales.</title>
        <authorList>
            <person name="Zayulina K.S."/>
            <person name="Elcheninov A.G."/>
            <person name="Toshchakov S.V."/>
            <person name="Kublanov I.V."/>
        </authorList>
    </citation>
    <scope>NUCLEOTIDE SEQUENCE [LARGE SCALE GENOMIC DNA]</scope>
    <source>
        <strain evidence="5 6">3507LT</strain>
    </source>
</reference>
<dbReference type="AlphaFoldDB" id="A0A7L9FIQ2"/>
<keyword evidence="3" id="KW-0238">DNA-binding</keyword>
<dbReference type="GO" id="GO:0005524">
    <property type="term" value="F:ATP binding"/>
    <property type="evidence" value="ECO:0007669"/>
    <property type="project" value="UniProtKB-KW"/>
</dbReference>
<dbReference type="KEGG" id="thel:IG193_03825"/>
<accession>A0A7L9FIQ2</accession>
<feature type="domain" description="RecA family profile 1" evidence="4">
    <location>
        <begin position="25"/>
        <end position="192"/>
    </location>
</feature>
<dbReference type="EMBL" id="CP062310">
    <property type="protein sequence ID" value="QOJ79597.1"/>
    <property type="molecule type" value="Genomic_DNA"/>
</dbReference>
<dbReference type="PANTHER" id="PTHR22942">
    <property type="entry name" value="RECA/RAD51/RADA DNA STRAND-PAIRING FAMILY MEMBER"/>
    <property type="match status" value="1"/>
</dbReference>
<organism evidence="5 6">
    <name type="scientific">Infirmifilum lucidum</name>
    <dbReference type="NCBI Taxonomy" id="2776706"/>
    <lineage>
        <taxon>Archaea</taxon>
        <taxon>Thermoproteota</taxon>
        <taxon>Thermoprotei</taxon>
        <taxon>Thermofilales</taxon>
        <taxon>Thermofilaceae</taxon>
        <taxon>Infirmifilum</taxon>
    </lineage>
</organism>
<dbReference type="PROSITE" id="PS50162">
    <property type="entry name" value="RECA_2"/>
    <property type="match status" value="1"/>
</dbReference>
<dbReference type="Gene3D" id="3.40.50.300">
    <property type="entry name" value="P-loop containing nucleotide triphosphate hydrolases"/>
    <property type="match status" value="1"/>
</dbReference>
<keyword evidence="6" id="KW-1185">Reference proteome</keyword>
<protein>
    <recommendedName>
        <fullName evidence="4">RecA family profile 1 domain-containing protein</fullName>
    </recommendedName>
</protein>
<keyword evidence="2" id="KW-0067">ATP-binding</keyword>
<evidence type="ECO:0000256" key="2">
    <source>
        <dbReference type="ARBA" id="ARBA00022840"/>
    </source>
</evidence>
<dbReference type="InterPro" id="IPR020588">
    <property type="entry name" value="RecA_ATP-bd"/>
</dbReference>
<gene>
    <name evidence="5" type="ORF">IG193_03825</name>
</gene>
<dbReference type="RefSeq" id="WP_192819569.1">
    <property type="nucleotide sequence ID" value="NZ_CP062310.1"/>
</dbReference>
<keyword evidence="1" id="KW-0547">Nucleotide-binding</keyword>
<dbReference type="InterPro" id="IPR013632">
    <property type="entry name" value="Rad51_C"/>
</dbReference>
<proteinExistence type="predicted"/>
<dbReference type="PANTHER" id="PTHR22942:SF30">
    <property type="entry name" value="MEIOTIC RECOMBINATION PROTEIN DMC1_LIM15 HOMOLOG"/>
    <property type="match status" value="1"/>
</dbReference>
<sequence length="249" mass="26163">MPVPDVLGILPVPPYPRRGVEYREAPAILKTGVSALDAVLGGGLEPGCVYDFSGEAGGGKTQLCMQLSVNVQLPVDSGGLGKRAVFVDTRGDFAPERVIAIAYARGVEPSEALSGITYARALSLQHLLVLLEKALVEVVSGDAGLLVVDELTGLIRSESLDPKERVEAYSSVVRALWRVARAGSIVVATRDVVSHDGVSPAGGAHLDGYACLSLLLKRRGELRDAVVLSSPWPRASATFRIGEGGVEEP</sequence>
<evidence type="ECO:0000313" key="6">
    <source>
        <dbReference type="Proteomes" id="UP000594121"/>
    </source>
</evidence>
<evidence type="ECO:0000256" key="1">
    <source>
        <dbReference type="ARBA" id="ARBA00022741"/>
    </source>
</evidence>
<dbReference type="GO" id="GO:0006281">
    <property type="term" value="P:DNA repair"/>
    <property type="evidence" value="ECO:0007669"/>
    <property type="project" value="InterPro"/>
</dbReference>
<dbReference type="Proteomes" id="UP000594121">
    <property type="component" value="Chromosome"/>
</dbReference>
<dbReference type="SUPFAM" id="SSF52540">
    <property type="entry name" value="P-loop containing nucleoside triphosphate hydrolases"/>
    <property type="match status" value="1"/>
</dbReference>
<evidence type="ECO:0000313" key="5">
    <source>
        <dbReference type="EMBL" id="QOJ79597.1"/>
    </source>
</evidence>
<evidence type="ECO:0000259" key="4">
    <source>
        <dbReference type="PROSITE" id="PS50162"/>
    </source>
</evidence>
<evidence type="ECO:0000256" key="3">
    <source>
        <dbReference type="ARBA" id="ARBA00023125"/>
    </source>
</evidence>
<dbReference type="InParanoid" id="A0A7L9FIQ2"/>